<dbReference type="AlphaFoldDB" id="A0A518H2P7"/>
<dbReference type="KEGG" id="tpla:ElP_30310"/>
<reference evidence="1 2" key="1">
    <citation type="submission" date="2019-02" db="EMBL/GenBank/DDBJ databases">
        <title>Deep-cultivation of Planctomycetes and their phenomic and genomic characterization uncovers novel biology.</title>
        <authorList>
            <person name="Wiegand S."/>
            <person name="Jogler M."/>
            <person name="Boedeker C."/>
            <person name="Pinto D."/>
            <person name="Vollmers J."/>
            <person name="Rivas-Marin E."/>
            <person name="Kohn T."/>
            <person name="Peeters S.H."/>
            <person name="Heuer A."/>
            <person name="Rast P."/>
            <person name="Oberbeckmann S."/>
            <person name="Bunk B."/>
            <person name="Jeske O."/>
            <person name="Meyerdierks A."/>
            <person name="Storesund J.E."/>
            <person name="Kallscheuer N."/>
            <person name="Luecker S."/>
            <person name="Lage O.M."/>
            <person name="Pohl T."/>
            <person name="Merkel B.J."/>
            <person name="Hornburger P."/>
            <person name="Mueller R.-W."/>
            <person name="Bruemmer F."/>
            <person name="Labrenz M."/>
            <person name="Spormann A.M."/>
            <person name="Op den Camp H."/>
            <person name="Overmann J."/>
            <person name="Amann R."/>
            <person name="Jetten M.S.M."/>
            <person name="Mascher T."/>
            <person name="Medema M.H."/>
            <person name="Devos D.P."/>
            <person name="Kaster A.-K."/>
            <person name="Ovreas L."/>
            <person name="Rohde M."/>
            <person name="Galperin M.Y."/>
            <person name="Jogler C."/>
        </authorList>
    </citation>
    <scope>NUCLEOTIDE SEQUENCE [LARGE SCALE GENOMIC DNA]</scope>
    <source>
        <strain evidence="1 2">ElP</strain>
    </source>
</reference>
<dbReference type="RefSeq" id="WP_145270514.1">
    <property type="nucleotide sequence ID" value="NZ_CP036426.1"/>
</dbReference>
<evidence type="ECO:0000313" key="2">
    <source>
        <dbReference type="Proteomes" id="UP000317835"/>
    </source>
</evidence>
<keyword evidence="2" id="KW-1185">Reference proteome</keyword>
<dbReference type="OrthoDB" id="196248at2"/>
<dbReference type="Proteomes" id="UP000317835">
    <property type="component" value="Chromosome"/>
</dbReference>
<gene>
    <name evidence="1" type="ORF">ElP_30310</name>
</gene>
<proteinExistence type="predicted"/>
<accession>A0A518H2P7</accession>
<sequence length="108" mass="12071">MADHWRGYRLLVLGGRRFRWTCSFNEPLDVHSRAYAEHGGSWPPDRLLVRPEDGPHRLLAVEWPACRGPVVRPALVRRCVEEAIRRGWPDSGAALVLDGPGPAEEAGP</sequence>
<evidence type="ECO:0000313" key="1">
    <source>
        <dbReference type="EMBL" id="QDV35129.1"/>
    </source>
</evidence>
<protein>
    <submittedName>
        <fullName evidence="1">Uncharacterized protein</fullName>
    </submittedName>
</protein>
<dbReference type="EMBL" id="CP036426">
    <property type="protein sequence ID" value="QDV35129.1"/>
    <property type="molecule type" value="Genomic_DNA"/>
</dbReference>
<organism evidence="1 2">
    <name type="scientific">Tautonia plasticadhaerens</name>
    <dbReference type="NCBI Taxonomy" id="2527974"/>
    <lineage>
        <taxon>Bacteria</taxon>
        <taxon>Pseudomonadati</taxon>
        <taxon>Planctomycetota</taxon>
        <taxon>Planctomycetia</taxon>
        <taxon>Isosphaerales</taxon>
        <taxon>Isosphaeraceae</taxon>
        <taxon>Tautonia</taxon>
    </lineage>
</organism>
<name>A0A518H2P7_9BACT</name>